<dbReference type="FunFam" id="1.10.45.10:FF:000001">
    <property type="entry name" value="D-lactate dehydrogenase mitochondrial"/>
    <property type="match status" value="1"/>
</dbReference>
<dbReference type="Gene3D" id="1.10.45.10">
    <property type="entry name" value="Vanillyl-alcohol Oxidase, Chain A, domain 4"/>
    <property type="match status" value="1"/>
</dbReference>
<dbReference type="GO" id="GO:0022904">
    <property type="term" value="P:respiratory electron transport chain"/>
    <property type="evidence" value="ECO:0007669"/>
    <property type="project" value="TreeGrafter"/>
</dbReference>
<comment type="similarity">
    <text evidence="2">Belongs to the FAD-binding oxidoreductase/transferase type 4 family.</text>
</comment>
<protein>
    <submittedName>
        <fullName evidence="6">FAD/FMN-containing dehydrogenase</fullName>
    </submittedName>
</protein>
<keyword evidence="4" id="KW-0274">FAD</keyword>
<dbReference type="Gene3D" id="3.30.70.2190">
    <property type="match status" value="1"/>
</dbReference>
<dbReference type="InterPro" id="IPR016171">
    <property type="entry name" value="Vanillyl_alc_oxidase_C-sub2"/>
</dbReference>
<evidence type="ECO:0000256" key="3">
    <source>
        <dbReference type="ARBA" id="ARBA00022630"/>
    </source>
</evidence>
<dbReference type="InterPro" id="IPR036318">
    <property type="entry name" value="FAD-bd_PCMH-like_sf"/>
</dbReference>
<dbReference type="Pfam" id="PF01565">
    <property type="entry name" value="FAD_binding_4"/>
    <property type="match status" value="1"/>
</dbReference>
<dbReference type="Gene3D" id="3.30.465.10">
    <property type="match status" value="1"/>
</dbReference>
<keyword evidence="7" id="KW-1185">Reference proteome</keyword>
<sequence length="466" mass="49997">MPPFLAAVAAIIGPQHLLTQPQDTAAYALDYRRRYQGLPLAVALPGSTAEVAALLQLCQAHQVAVVPQGGNTSTCGAATPDASGRQLVIGLRRLNRLRAIDTANDSITVEAGMTLAQLQQLAADAGRLFPLSLASEGSCQIGGNLSTNAGGLAVLRYGTMRELTLGLEVVLPDGRVLHQLSALRKDTSGLDVKQLFIGAEGQLGLITAATLKLFPLPTAHATAWLGVAGSQAAIALLSALRQAFGDRLTTFEIMSQACQQLLDKYHPGQLPFIQPWAVLVELSDSGDSQALQQQLVDWLATQTLGDGVLAHSEAERQRLWQLREAMSETQKRDGPSIKHDIGVPSSAIPVFLAECEAALTRAFPGVRILAFGHAGDGNLHYNISFTRPDNADLFEDEDSVNAIVYELVYRHQGTLAAEHGVGQLKGHWLQRYQDPLALQLMRSIKQLLDPQGLMNPGKWLSALGDE</sequence>
<dbReference type="InterPro" id="IPR006094">
    <property type="entry name" value="Oxid_FAD_bind_N"/>
</dbReference>
<accession>A0A318JM99</accession>
<dbReference type="SUPFAM" id="SSF56176">
    <property type="entry name" value="FAD-binding/transporter-associated domain-like"/>
    <property type="match status" value="1"/>
</dbReference>
<evidence type="ECO:0000313" key="7">
    <source>
        <dbReference type="Proteomes" id="UP000248395"/>
    </source>
</evidence>
<dbReference type="InterPro" id="IPR004113">
    <property type="entry name" value="FAD-bd_oxidored_4_C"/>
</dbReference>
<dbReference type="OrthoDB" id="8522822at2"/>
<organism evidence="6 7">
    <name type="scientific">Aquitalea magnusonii</name>
    <dbReference type="NCBI Taxonomy" id="332411"/>
    <lineage>
        <taxon>Bacteria</taxon>
        <taxon>Pseudomonadati</taxon>
        <taxon>Pseudomonadota</taxon>
        <taxon>Betaproteobacteria</taxon>
        <taxon>Neisseriales</taxon>
        <taxon>Chromobacteriaceae</taxon>
        <taxon>Aquitalea</taxon>
    </lineage>
</organism>
<dbReference type="InterPro" id="IPR016166">
    <property type="entry name" value="FAD-bd_PCMH"/>
</dbReference>
<feature type="domain" description="FAD-binding PCMH-type" evidence="5">
    <location>
        <begin position="35"/>
        <end position="216"/>
    </location>
</feature>
<dbReference type="InterPro" id="IPR051264">
    <property type="entry name" value="FAD-oxidored/transferase_4"/>
</dbReference>
<dbReference type="Proteomes" id="UP000248395">
    <property type="component" value="Unassembled WGS sequence"/>
</dbReference>
<reference evidence="6 7" key="1">
    <citation type="submission" date="2018-05" db="EMBL/GenBank/DDBJ databases">
        <title>Genomic Encyclopedia of Type Strains, Phase IV (KMG-IV): sequencing the most valuable type-strain genomes for metagenomic binning, comparative biology and taxonomic classification.</title>
        <authorList>
            <person name="Goeker M."/>
        </authorList>
    </citation>
    <scope>NUCLEOTIDE SEQUENCE [LARGE SCALE GENOMIC DNA]</scope>
    <source>
        <strain evidence="6 7">DSM 25134</strain>
    </source>
</reference>
<dbReference type="AlphaFoldDB" id="A0A318JM99"/>
<name>A0A318JM99_9NEIS</name>
<dbReference type="InterPro" id="IPR016164">
    <property type="entry name" value="FAD-linked_Oxase-like_C"/>
</dbReference>
<proteinExistence type="inferred from homology"/>
<dbReference type="PANTHER" id="PTHR43716:SF2">
    <property type="entry name" value="BLL6224 PROTEIN"/>
    <property type="match status" value="1"/>
</dbReference>
<evidence type="ECO:0000256" key="2">
    <source>
        <dbReference type="ARBA" id="ARBA00008000"/>
    </source>
</evidence>
<dbReference type="Gene3D" id="3.30.70.2740">
    <property type="match status" value="1"/>
</dbReference>
<evidence type="ECO:0000256" key="1">
    <source>
        <dbReference type="ARBA" id="ARBA00001974"/>
    </source>
</evidence>
<dbReference type="InterPro" id="IPR016169">
    <property type="entry name" value="FAD-bd_PCMH_sub2"/>
</dbReference>
<dbReference type="GO" id="GO:0003824">
    <property type="term" value="F:catalytic activity"/>
    <property type="evidence" value="ECO:0007669"/>
    <property type="project" value="InterPro"/>
</dbReference>
<dbReference type="EMBL" id="QJKC01000004">
    <property type="protein sequence ID" value="PXX49567.1"/>
    <property type="molecule type" value="Genomic_DNA"/>
</dbReference>
<dbReference type="PROSITE" id="PS51387">
    <property type="entry name" value="FAD_PCMH"/>
    <property type="match status" value="1"/>
</dbReference>
<comment type="cofactor">
    <cofactor evidence="1">
        <name>FAD</name>
        <dbReference type="ChEBI" id="CHEBI:57692"/>
    </cofactor>
</comment>
<keyword evidence="3" id="KW-0285">Flavoprotein</keyword>
<evidence type="ECO:0000313" key="6">
    <source>
        <dbReference type="EMBL" id="PXX49567.1"/>
    </source>
</evidence>
<dbReference type="PANTHER" id="PTHR43716">
    <property type="entry name" value="D-2-HYDROXYGLUTARATE DEHYDROGENASE, MITOCHONDRIAL"/>
    <property type="match status" value="1"/>
</dbReference>
<evidence type="ECO:0000256" key="4">
    <source>
        <dbReference type="ARBA" id="ARBA00022827"/>
    </source>
</evidence>
<gene>
    <name evidence="6" type="ORF">DFR38_104211</name>
</gene>
<evidence type="ECO:0000259" key="5">
    <source>
        <dbReference type="PROSITE" id="PS51387"/>
    </source>
</evidence>
<comment type="caution">
    <text evidence="6">The sequence shown here is derived from an EMBL/GenBank/DDBJ whole genome shotgun (WGS) entry which is preliminary data.</text>
</comment>
<dbReference type="GO" id="GO:0071949">
    <property type="term" value="F:FAD binding"/>
    <property type="evidence" value="ECO:0007669"/>
    <property type="project" value="InterPro"/>
</dbReference>
<dbReference type="Pfam" id="PF02913">
    <property type="entry name" value="FAD-oxidase_C"/>
    <property type="match status" value="1"/>
</dbReference>
<dbReference type="SUPFAM" id="SSF55103">
    <property type="entry name" value="FAD-linked oxidases, C-terminal domain"/>
    <property type="match status" value="1"/>
</dbReference>
<dbReference type="RefSeq" id="WP_110313146.1">
    <property type="nucleotide sequence ID" value="NZ_QJKC01000004.1"/>
</dbReference>